<keyword evidence="5 8" id="KW-0658">Purine biosynthesis</keyword>
<proteinExistence type="inferred from homology"/>
<dbReference type="UniPathway" id="UPA00074">
    <property type="reaction ID" value="UER00131"/>
</dbReference>
<dbReference type="PROSITE" id="PS01058">
    <property type="entry name" value="SAICAR_SYNTHETASE_2"/>
    <property type="match status" value="1"/>
</dbReference>
<comment type="catalytic activity">
    <reaction evidence="7 8">
        <text>5-amino-1-(5-phospho-D-ribosyl)imidazole-4-carboxylate + L-aspartate + ATP = (2S)-2-[5-amino-1-(5-phospho-beta-D-ribosyl)imidazole-4-carboxamido]succinate + ADP + phosphate + 2 H(+)</text>
        <dbReference type="Rhea" id="RHEA:22628"/>
        <dbReference type="ChEBI" id="CHEBI:15378"/>
        <dbReference type="ChEBI" id="CHEBI:29991"/>
        <dbReference type="ChEBI" id="CHEBI:30616"/>
        <dbReference type="ChEBI" id="CHEBI:43474"/>
        <dbReference type="ChEBI" id="CHEBI:58443"/>
        <dbReference type="ChEBI" id="CHEBI:77657"/>
        <dbReference type="ChEBI" id="CHEBI:456216"/>
        <dbReference type="EC" id="6.3.2.6"/>
    </reaction>
</comment>
<dbReference type="GO" id="GO:0005829">
    <property type="term" value="C:cytosol"/>
    <property type="evidence" value="ECO:0007669"/>
    <property type="project" value="TreeGrafter"/>
</dbReference>
<keyword evidence="6 8" id="KW-0067">ATP-binding</keyword>
<comment type="similarity">
    <text evidence="2 8">Belongs to the SAICAR synthetase family.</text>
</comment>
<dbReference type="PROSITE" id="PS01057">
    <property type="entry name" value="SAICAR_SYNTHETASE_1"/>
    <property type="match status" value="1"/>
</dbReference>
<protein>
    <recommendedName>
        <fullName evidence="8">Phosphoribosylaminoimidazole-succinocarboxamide synthase</fullName>
        <ecNumber evidence="8">6.3.2.6</ecNumber>
    </recommendedName>
    <alternativeName>
        <fullName evidence="8">SAICAR synthetase</fullName>
    </alternativeName>
</protein>
<dbReference type="InterPro" id="IPR018236">
    <property type="entry name" value="SAICAR_synthetase_CS"/>
</dbReference>
<dbReference type="EMBL" id="CP059851">
    <property type="protein sequence ID" value="QMW23677.1"/>
    <property type="molecule type" value="Genomic_DNA"/>
</dbReference>
<dbReference type="Gene3D" id="3.30.200.20">
    <property type="entry name" value="Phosphorylase Kinase, domain 1"/>
    <property type="match status" value="1"/>
</dbReference>
<evidence type="ECO:0000256" key="1">
    <source>
        <dbReference type="ARBA" id="ARBA00004672"/>
    </source>
</evidence>
<dbReference type="GO" id="GO:0009236">
    <property type="term" value="P:cobalamin biosynthetic process"/>
    <property type="evidence" value="ECO:0007669"/>
    <property type="project" value="InterPro"/>
</dbReference>
<name>A0A7G5IJY5_9SPHN</name>
<evidence type="ECO:0000256" key="2">
    <source>
        <dbReference type="ARBA" id="ARBA00010190"/>
    </source>
</evidence>
<dbReference type="GO" id="GO:0005524">
    <property type="term" value="F:ATP binding"/>
    <property type="evidence" value="ECO:0007669"/>
    <property type="project" value="UniProtKB-KW"/>
</dbReference>
<sequence length="259" mass="29189">MSRRRQIYEGKAKILYEGPEPGTIIQYFKDDATAFNAQKKGTINGKGVLNNRISEHIFTLLGGIGIPTHFIRRLNMREQLVRQVEIVPLEVVVRNVAAGSMSKRLGIEEGTALPRTIVEYYLKDDALGDPMVTEEHIAAFGWAGQDELHDMVDMAVRINDFMAGLFAGVGIRLVDFKLEFGRLWEDEYSRIILADEISPDGCRLWDMKTGDKLDKDRFRRDLGGEMEAYQEVARRLGLLPDGADSTVLDLESARKSRGL</sequence>
<dbReference type="InterPro" id="IPR050089">
    <property type="entry name" value="SAICAR_synthetase"/>
</dbReference>
<dbReference type="KEGG" id="sand:H3309_04085"/>
<comment type="pathway">
    <text evidence="1 8">Purine metabolism; IMP biosynthesis via de novo pathway; 5-amino-1-(5-phospho-D-ribosyl)imidazole-4-carboxamide from 5-amino-1-(5-phospho-D-ribosyl)imidazole-4-carboxylate: step 1/2.</text>
</comment>
<dbReference type="PANTHER" id="PTHR43599">
    <property type="entry name" value="MULTIFUNCTIONAL PROTEIN ADE2"/>
    <property type="match status" value="1"/>
</dbReference>
<evidence type="ECO:0000313" key="11">
    <source>
        <dbReference type="Proteomes" id="UP000515292"/>
    </source>
</evidence>
<evidence type="ECO:0000256" key="7">
    <source>
        <dbReference type="ARBA" id="ARBA00048475"/>
    </source>
</evidence>
<dbReference type="EC" id="6.3.2.6" evidence="8"/>
<dbReference type="HAMAP" id="MF_00137">
    <property type="entry name" value="SAICAR_synth"/>
    <property type="match status" value="1"/>
</dbReference>
<accession>A0A7G5IJY5</accession>
<dbReference type="Proteomes" id="UP000515292">
    <property type="component" value="Chromosome"/>
</dbReference>
<dbReference type="InterPro" id="IPR001636">
    <property type="entry name" value="SAICAR_synth"/>
</dbReference>
<dbReference type="SUPFAM" id="SSF56104">
    <property type="entry name" value="SAICAR synthase-like"/>
    <property type="match status" value="1"/>
</dbReference>
<evidence type="ECO:0000256" key="6">
    <source>
        <dbReference type="ARBA" id="ARBA00022840"/>
    </source>
</evidence>
<evidence type="ECO:0000256" key="3">
    <source>
        <dbReference type="ARBA" id="ARBA00022598"/>
    </source>
</evidence>
<evidence type="ECO:0000256" key="5">
    <source>
        <dbReference type="ARBA" id="ARBA00022755"/>
    </source>
</evidence>
<keyword evidence="11" id="KW-1185">Reference proteome</keyword>
<evidence type="ECO:0000256" key="8">
    <source>
        <dbReference type="HAMAP-Rule" id="MF_00137"/>
    </source>
</evidence>
<keyword evidence="3 8" id="KW-0436">Ligase</keyword>
<dbReference type="NCBIfam" id="TIGR00081">
    <property type="entry name" value="purC"/>
    <property type="match status" value="1"/>
</dbReference>
<organism evidence="10 11">
    <name type="scientific">Sandaracinobacteroides saxicola</name>
    <dbReference type="NCBI Taxonomy" id="2759707"/>
    <lineage>
        <taxon>Bacteria</taxon>
        <taxon>Pseudomonadati</taxon>
        <taxon>Pseudomonadota</taxon>
        <taxon>Alphaproteobacteria</taxon>
        <taxon>Sphingomonadales</taxon>
        <taxon>Sphingosinicellaceae</taxon>
        <taxon>Sandaracinobacteroides</taxon>
    </lineage>
</organism>
<gene>
    <name evidence="8" type="primary">purC</name>
    <name evidence="10" type="ORF">H3309_04085</name>
</gene>
<dbReference type="AlphaFoldDB" id="A0A7G5IJY5"/>
<evidence type="ECO:0000259" key="9">
    <source>
        <dbReference type="Pfam" id="PF01259"/>
    </source>
</evidence>
<dbReference type="Pfam" id="PF01259">
    <property type="entry name" value="SAICAR_synt"/>
    <property type="match status" value="1"/>
</dbReference>
<dbReference type="GO" id="GO:0006189">
    <property type="term" value="P:'de novo' IMP biosynthetic process"/>
    <property type="evidence" value="ECO:0007669"/>
    <property type="project" value="UniProtKB-UniRule"/>
</dbReference>
<feature type="domain" description="SAICAR synthetase/ADE2 N-terminal" evidence="9">
    <location>
        <begin position="6"/>
        <end position="235"/>
    </location>
</feature>
<reference evidence="10 11" key="1">
    <citation type="submission" date="2020-07" db="EMBL/GenBank/DDBJ databases">
        <title>Complete genome sequence for Sandaracinobacter sp. M6.</title>
        <authorList>
            <person name="Tang Y."/>
            <person name="Liu Q."/>
            <person name="Guo Z."/>
            <person name="Lei P."/>
            <person name="Huang B."/>
        </authorList>
    </citation>
    <scope>NUCLEOTIDE SEQUENCE [LARGE SCALE GENOMIC DNA]</scope>
    <source>
        <strain evidence="10 11">M6</strain>
    </source>
</reference>
<dbReference type="FunFam" id="3.30.470.20:FF:000006">
    <property type="entry name" value="Phosphoribosylaminoimidazole-succinocarboxamide synthase"/>
    <property type="match status" value="1"/>
</dbReference>
<evidence type="ECO:0000313" key="10">
    <source>
        <dbReference type="EMBL" id="QMW23677.1"/>
    </source>
</evidence>
<dbReference type="PANTHER" id="PTHR43599:SF3">
    <property type="entry name" value="SI:DKEY-6E2.2"/>
    <property type="match status" value="1"/>
</dbReference>
<dbReference type="GO" id="GO:0004639">
    <property type="term" value="F:phosphoribosylaminoimidazolesuccinocarboxamide synthase activity"/>
    <property type="evidence" value="ECO:0007669"/>
    <property type="project" value="UniProtKB-UniRule"/>
</dbReference>
<dbReference type="InterPro" id="IPR033934">
    <property type="entry name" value="SAICAR_synt_PurC"/>
</dbReference>
<evidence type="ECO:0000256" key="4">
    <source>
        <dbReference type="ARBA" id="ARBA00022741"/>
    </source>
</evidence>
<dbReference type="Gene3D" id="3.30.470.20">
    <property type="entry name" value="ATP-grasp fold, B domain"/>
    <property type="match status" value="1"/>
</dbReference>
<dbReference type="RefSeq" id="WP_182297500.1">
    <property type="nucleotide sequence ID" value="NZ_CP059851.1"/>
</dbReference>
<dbReference type="CDD" id="cd01415">
    <property type="entry name" value="SAICAR_synt_PurC"/>
    <property type="match status" value="1"/>
</dbReference>
<dbReference type="InterPro" id="IPR028923">
    <property type="entry name" value="SAICAR_synt/ADE2_N"/>
</dbReference>
<keyword evidence="4 8" id="KW-0547">Nucleotide-binding</keyword>